<dbReference type="InterPro" id="IPR050738">
    <property type="entry name" value="Sulfatase"/>
</dbReference>
<protein>
    <submittedName>
        <fullName evidence="7">Arylsulfatase</fullName>
    </submittedName>
</protein>
<dbReference type="PANTHER" id="PTHR42693">
    <property type="entry name" value="ARYLSULFATASE FAMILY MEMBER"/>
    <property type="match status" value="1"/>
</dbReference>
<evidence type="ECO:0000313" key="8">
    <source>
        <dbReference type="Proteomes" id="UP000198761"/>
    </source>
</evidence>
<evidence type="ECO:0000259" key="6">
    <source>
        <dbReference type="Pfam" id="PF00884"/>
    </source>
</evidence>
<dbReference type="Gene3D" id="3.30.1120.10">
    <property type="match status" value="1"/>
</dbReference>
<organism evidence="7 8">
    <name type="scientific">Gemmobacter aquatilis</name>
    <dbReference type="NCBI Taxonomy" id="933059"/>
    <lineage>
        <taxon>Bacteria</taxon>
        <taxon>Pseudomonadati</taxon>
        <taxon>Pseudomonadota</taxon>
        <taxon>Alphaproteobacteria</taxon>
        <taxon>Rhodobacterales</taxon>
        <taxon>Paracoccaceae</taxon>
        <taxon>Gemmobacter</taxon>
    </lineage>
</organism>
<dbReference type="SUPFAM" id="SSF49899">
    <property type="entry name" value="Concanavalin A-like lectins/glucanases"/>
    <property type="match status" value="1"/>
</dbReference>
<feature type="domain" description="Sulfatase N-terminal" evidence="6">
    <location>
        <begin position="55"/>
        <end position="471"/>
    </location>
</feature>
<evidence type="ECO:0000256" key="3">
    <source>
        <dbReference type="ARBA" id="ARBA00022801"/>
    </source>
</evidence>
<name>A0A1H7YEG8_9RHOB</name>
<feature type="compositionally biased region" description="Basic and acidic residues" evidence="5">
    <location>
        <begin position="1"/>
        <end position="16"/>
    </location>
</feature>
<evidence type="ECO:0000256" key="1">
    <source>
        <dbReference type="ARBA" id="ARBA00008779"/>
    </source>
</evidence>
<keyword evidence="3" id="KW-0378">Hydrolase</keyword>
<keyword evidence="8" id="KW-1185">Reference proteome</keyword>
<sequence>MTTQGRDKLDNRDGKPRSHLPMRNTQRSGLITYDAKDPDSKFPPIEQLRPPAGAPNVLLILLDDAGFGAASPFGGPCQTPVAEKLAAKGLKFNRFHTTALCAPTRQALLTGRNHHSAGMGSITELATGAPGYCSVLPNSMAPLAMTLKLNGYCTAQFGKCHEVPVWQSSSIGPFDAWPTGGGGFEYFYGFIGGEANQWYPSIYEGTRPVEIDRTPEEGYHLIEDMADKAIQWIGQQKSLASDRPFFVYFAPGATHAPHHVPKDWADKYKGKFDGGWDKLREEIFARQKKLGVIPADAELTARPAEIPAFDDMPEAFKPVLRRQMEVYAGFMEYTDHQIGRIIEAVEKLGLMEDTLIYYIIGDNGASGEGSINGCFNETSFFNGILQFETPEYLMERLDQFGGPDSYNHYSVGWAHALNTPYQWTKVIASHFGGVRNGTIVHWPKGIAAQGEIRTQFSHVIDVAPTILEAAGLPQPVSVNGIQQDPIEGVSMIYAFNEAAAPERHETQYFEIMGNRGIYHKGWTAVTKHSTPWVKAPTPALDDDVWELYDTNTDWSQARNLAKEMPEKLHELQRLWLIEAARYKVLPIDDRTVEKFDPAIAGRPVLIRGNTQLLFPGMGRLSENTALNLKNKSHSVTAEIVVPEGGAEGVIISQGANIGGWSLYCKDGKLKYCYNFGGFERFYVESAAALPSGEHQVRMEFAYDGGGLGKGGNVMLFVDGAPVGEGRVNATLAMVFSADDGLDVGEDSGAPVSEEYGSRGNRFTGRIKGVQLAIAEGAVAEDHLVSPEEAIRVAMARQ</sequence>
<evidence type="ECO:0000256" key="4">
    <source>
        <dbReference type="ARBA" id="ARBA00022837"/>
    </source>
</evidence>
<dbReference type="Gene3D" id="3.40.720.10">
    <property type="entry name" value="Alkaline Phosphatase, subunit A"/>
    <property type="match status" value="1"/>
</dbReference>
<feature type="region of interest" description="Disordered" evidence="5">
    <location>
        <begin position="1"/>
        <end position="43"/>
    </location>
</feature>
<dbReference type="Proteomes" id="UP000198761">
    <property type="component" value="Unassembled WGS sequence"/>
</dbReference>
<reference evidence="7 8" key="1">
    <citation type="submission" date="2016-10" db="EMBL/GenBank/DDBJ databases">
        <authorList>
            <person name="de Groot N.N."/>
        </authorList>
    </citation>
    <scope>NUCLEOTIDE SEQUENCE [LARGE SCALE GENOMIC DNA]</scope>
    <source>
        <strain evidence="7 8">DSM 3857</strain>
    </source>
</reference>
<dbReference type="CDD" id="cd16025">
    <property type="entry name" value="PAS_like"/>
    <property type="match status" value="1"/>
</dbReference>
<evidence type="ECO:0000256" key="5">
    <source>
        <dbReference type="SAM" id="MobiDB-lite"/>
    </source>
</evidence>
<dbReference type="Pfam" id="PF00884">
    <property type="entry name" value="Sulfatase"/>
    <property type="match status" value="1"/>
</dbReference>
<proteinExistence type="inferred from homology"/>
<dbReference type="AlphaFoldDB" id="A0A1H7YEG8"/>
<comment type="similarity">
    <text evidence="1">Belongs to the sulfatase family.</text>
</comment>
<keyword evidence="2" id="KW-0479">Metal-binding</keyword>
<evidence type="ECO:0000313" key="7">
    <source>
        <dbReference type="EMBL" id="SEM44632.1"/>
    </source>
</evidence>
<dbReference type="SUPFAM" id="SSF53649">
    <property type="entry name" value="Alkaline phosphatase-like"/>
    <property type="match status" value="1"/>
</dbReference>
<keyword evidence="4" id="KW-0106">Calcium</keyword>
<dbReference type="EMBL" id="FOCE01000001">
    <property type="protein sequence ID" value="SEM44632.1"/>
    <property type="molecule type" value="Genomic_DNA"/>
</dbReference>
<dbReference type="InterPro" id="IPR013320">
    <property type="entry name" value="ConA-like_dom_sf"/>
</dbReference>
<evidence type="ECO:0000256" key="2">
    <source>
        <dbReference type="ARBA" id="ARBA00022723"/>
    </source>
</evidence>
<dbReference type="InterPro" id="IPR017850">
    <property type="entry name" value="Alkaline_phosphatase_core_sf"/>
</dbReference>
<accession>A0A1H7YEG8</accession>
<dbReference type="InterPro" id="IPR024607">
    <property type="entry name" value="Sulfatase_CS"/>
</dbReference>
<dbReference type="STRING" id="933059.SAMN04488103_101178"/>
<dbReference type="GO" id="GO:0016787">
    <property type="term" value="F:hydrolase activity"/>
    <property type="evidence" value="ECO:0007669"/>
    <property type="project" value="UniProtKB-KW"/>
</dbReference>
<gene>
    <name evidence="7" type="ORF">SAMN04488103_101178</name>
</gene>
<dbReference type="PROSITE" id="PS00523">
    <property type="entry name" value="SULFATASE_1"/>
    <property type="match status" value="1"/>
</dbReference>
<dbReference type="PANTHER" id="PTHR42693:SF43">
    <property type="entry name" value="BLL2667 PROTEIN"/>
    <property type="match status" value="1"/>
</dbReference>
<dbReference type="GO" id="GO:0046872">
    <property type="term" value="F:metal ion binding"/>
    <property type="evidence" value="ECO:0007669"/>
    <property type="project" value="UniProtKB-KW"/>
</dbReference>
<dbReference type="InterPro" id="IPR000917">
    <property type="entry name" value="Sulfatase_N"/>
</dbReference>